<protein>
    <submittedName>
        <fullName evidence="1">Uncharacterized protein</fullName>
    </submittedName>
</protein>
<accession>A0A9Q4C6Z5</accession>
<reference evidence="1" key="1">
    <citation type="submission" date="2022-11" db="EMBL/GenBank/DDBJ databases">
        <title>Corynebacterium sp. isolated from Penguins.</title>
        <authorList>
            <person name="Sedlar K."/>
            <person name="Svec P."/>
        </authorList>
    </citation>
    <scope>NUCLEOTIDE SEQUENCE</scope>
    <source>
        <strain evidence="1">P7374</strain>
    </source>
</reference>
<evidence type="ECO:0000313" key="1">
    <source>
        <dbReference type="EMBL" id="MCX7467461.1"/>
    </source>
</evidence>
<name>A0A9Q4C6Z5_9CORY</name>
<comment type="caution">
    <text evidence="1">The sequence shown here is derived from an EMBL/GenBank/DDBJ whole genome shotgun (WGS) entry which is preliminary data.</text>
</comment>
<dbReference type="EMBL" id="JAPMKU010000001">
    <property type="protein sequence ID" value="MCX7467461.1"/>
    <property type="molecule type" value="Genomic_DNA"/>
</dbReference>
<proteinExistence type="predicted"/>
<dbReference type="RefSeq" id="WP_248167094.1">
    <property type="nucleotide sequence ID" value="NZ_JALNJA010000001.1"/>
</dbReference>
<dbReference type="AlphaFoldDB" id="A0A9Q4C6Z5"/>
<organism evidence="1 2">
    <name type="scientific">Corynebacterium pygosceleis</name>
    <dbReference type="NCBI Taxonomy" id="2800406"/>
    <lineage>
        <taxon>Bacteria</taxon>
        <taxon>Bacillati</taxon>
        <taxon>Actinomycetota</taxon>
        <taxon>Actinomycetes</taxon>
        <taxon>Mycobacteriales</taxon>
        <taxon>Corynebacteriaceae</taxon>
        <taxon>Corynebacterium</taxon>
    </lineage>
</organism>
<sequence length="68" mass="7276">MHMPRNPTVVTLIKYLLVDWQAGGGEGEIYRVPAPLGASVAAAVVETNRGKVQGVPHDGQGVIYDTQF</sequence>
<gene>
    <name evidence="1" type="ORF">OS129_01005</name>
</gene>
<evidence type="ECO:0000313" key="2">
    <source>
        <dbReference type="Proteomes" id="UP001071478"/>
    </source>
</evidence>
<dbReference type="Proteomes" id="UP001071478">
    <property type="component" value="Unassembled WGS sequence"/>
</dbReference>